<keyword evidence="2" id="KW-1185">Reference proteome</keyword>
<dbReference type="PANTHER" id="PTHR31550:SF2">
    <property type="entry name" value="ANKYRIN REPEAT PROTEIN-RELATED"/>
    <property type="match status" value="1"/>
</dbReference>
<dbReference type="OrthoDB" id="60283at2759"/>
<dbReference type="EMBL" id="AJWJ01000120">
    <property type="protein sequence ID" value="KAF2074975.1"/>
    <property type="molecule type" value="Genomic_DNA"/>
</dbReference>
<protein>
    <recommendedName>
        <fullName evidence="3">Ankyrin repeat-containing protein</fullName>
    </recommendedName>
</protein>
<evidence type="ECO:0000313" key="2">
    <source>
        <dbReference type="Proteomes" id="UP000695562"/>
    </source>
</evidence>
<dbReference type="InterPro" id="IPR036770">
    <property type="entry name" value="Ankyrin_rpt-contain_sf"/>
</dbReference>
<accession>A0A8J4PXA7</accession>
<gene>
    <name evidence="1" type="ORF">CYY_003714</name>
</gene>
<organism evidence="1 2">
    <name type="scientific">Polysphondylium violaceum</name>
    <dbReference type="NCBI Taxonomy" id="133409"/>
    <lineage>
        <taxon>Eukaryota</taxon>
        <taxon>Amoebozoa</taxon>
        <taxon>Evosea</taxon>
        <taxon>Eumycetozoa</taxon>
        <taxon>Dictyostelia</taxon>
        <taxon>Dictyosteliales</taxon>
        <taxon>Dictyosteliaceae</taxon>
        <taxon>Polysphondylium</taxon>
    </lineage>
</organism>
<dbReference type="SUPFAM" id="SSF48403">
    <property type="entry name" value="Ankyrin repeat"/>
    <property type="match status" value="1"/>
</dbReference>
<evidence type="ECO:0000313" key="1">
    <source>
        <dbReference type="EMBL" id="KAF2074975.1"/>
    </source>
</evidence>
<sequence>MNFIDIVVRKVFNDKFLNNKIFSFIKVQSHSKKYEQLVHVDWMINNDHIQLLKYKIIKNHYLILSPECVRFLFRIQDIDLFKLCFQRFKDYLPNENYPPILNYAAQYNNLEIIRYLLDQIPNSNYSFDHTALEFSCKHSNLEMFDYLLEKSTKSTKSTKSIATIEITIECLSNSLKSKNINIVEYIFQKFDNQQQQQQHQQTINQRIILTFLEISCNNIDIFKFIINRYSVSKFDKYIYSQSIGNIEVFKFLFEKYKKDWYGRIDVDSLCLAAGVKNYIQVVEYMLANNMVSELGIKVTISHILSNGHIESFKRLNRSHDFKQYQLCLSMIPHSTVNIDTMKWYLAIGVEISKNCIIQSCYNSFPIFQFIWKHLVTLDHIDNSKRDPRLIFNNSKNNFIDFTFDIIDACLNSNNLLVLEFIFENYNIQLQDNELDRLDWNSIGKLKSLNLIKFLCNRFEIASSHLYQILKSSTSELNSNMSLLFDFIFNQIESRKLNNNNNSTEIESNSKIIESIFDSAISNNNLNMLKYMIGKDFKPLLNRYLLDSALSYGFKDIIILLKDEGYSFNLGALKDLYKFGYLDLIKYFDKDQLHLNICFLITSIRHSNLDCFKYYIDKYQTQDDNDQSIQTDIMNQKVFIEIGNSGNLEILSYFIESFRSKYDDLIDYELLLSSFLYKGFIECIKYILSIKEIPLSESLISRAYFNRHAHVLLQLKDKIQPDIMTNLIPINTNQAYNQFIQKFILEISTTNQNHCISNILNYFSGLFKNN</sequence>
<dbReference type="Pfam" id="PF12796">
    <property type="entry name" value="Ank_2"/>
    <property type="match status" value="1"/>
</dbReference>
<dbReference type="Gene3D" id="1.25.40.20">
    <property type="entry name" value="Ankyrin repeat-containing domain"/>
    <property type="match status" value="1"/>
</dbReference>
<reference evidence="1" key="1">
    <citation type="submission" date="2020-01" db="EMBL/GenBank/DDBJ databases">
        <title>Development of genomics and gene disruption for Polysphondylium violaceum indicates a role for the polyketide synthase stlB in stalk morphogenesis.</title>
        <authorList>
            <person name="Narita B."/>
            <person name="Kawabe Y."/>
            <person name="Kin K."/>
            <person name="Saito T."/>
            <person name="Gibbs R."/>
            <person name="Kuspa A."/>
            <person name="Muzny D."/>
            <person name="Queller D."/>
            <person name="Richards S."/>
            <person name="Strassman J."/>
            <person name="Sucgang R."/>
            <person name="Worley K."/>
            <person name="Schaap P."/>
        </authorList>
    </citation>
    <scope>NUCLEOTIDE SEQUENCE</scope>
    <source>
        <strain evidence="1">QSvi11</strain>
    </source>
</reference>
<dbReference type="InterPro" id="IPR002110">
    <property type="entry name" value="Ankyrin_rpt"/>
</dbReference>
<comment type="caution">
    <text evidence="1">The sequence shown here is derived from an EMBL/GenBank/DDBJ whole genome shotgun (WGS) entry which is preliminary data.</text>
</comment>
<dbReference type="SMART" id="SM00248">
    <property type="entry name" value="ANK"/>
    <property type="match status" value="3"/>
</dbReference>
<name>A0A8J4PXA7_9MYCE</name>
<dbReference type="Proteomes" id="UP000695562">
    <property type="component" value="Unassembled WGS sequence"/>
</dbReference>
<dbReference type="AlphaFoldDB" id="A0A8J4PXA7"/>
<dbReference type="PANTHER" id="PTHR31550">
    <property type="entry name" value="ANKYRIN REPEAT PROTEIN-RELATED-RELATED"/>
    <property type="match status" value="1"/>
</dbReference>
<proteinExistence type="predicted"/>
<evidence type="ECO:0008006" key="3">
    <source>
        <dbReference type="Google" id="ProtNLM"/>
    </source>
</evidence>